<dbReference type="RefSeq" id="WP_271732864.1">
    <property type="nucleotide sequence ID" value="NZ_JANQDP010000103.1"/>
</dbReference>
<gene>
    <name evidence="2" type="ORF">PN457_09260</name>
</gene>
<comment type="caution">
    <text evidence="2">The sequence shown here is derived from an EMBL/GenBank/DDBJ whole genome shotgun (WGS) entry which is preliminary data.</text>
</comment>
<reference evidence="2 3" key="1">
    <citation type="submission" date="2023-01" db="EMBL/GenBank/DDBJ databases">
        <title>Genomes from the Australian National Cyanobacteria Reference Collection.</title>
        <authorList>
            <person name="Willis A."/>
            <person name="Lee E.M.F."/>
        </authorList>
    </citation>
    <scope>NUCLEOTIDE SEQUENCE [LARGE SCALE GENOMIC DNA]</scope>
    <source>
        <strain evidence="2 3">CS-1033</strain>
    </source>
</reference>
<dbReference type="Gene3D" id="3.30.950.30">
    <property type="entry name" value="Schlafen, AAA domain"/>
    <property type="match status" value="1"/>
</dbReference>
<dbReference type="Gene3D" id="1.10.10.10">
    <property type="entry name" value="Winged helix-like DNA-binding domain superfamily/Winged helix DNA-binding domain"/>
    <property type="match status" value="2"/>
</dbReference>
<dbReference type="PANTHER" id="PTHR30595">
    <property type="entry name" value="GLPR-RELATED TRANSCRIPTIONAL REPRESSOR"/>
    <property type="match status" value="1"/>
</dbReference>
<dbReference type="Proteomes" id="UP001212499">
    <property type="component" value="Unassembled WGS sequence"/>
</dbReference>
<dbReference type="InterPro" id="IPR036388">
    <property type="entry name" value="WH-like_DNA-bd_sf"/>
</dbReference>
<evidence type="ECO:0000313" key="3">
    <source>
        <dbReference type="Proteomes" id="UP001212499"/>
    </source>
</evidence>
<accession>A0ABT5ASH4</accession>
<feature type="domain" description="Schlafen AlbA-2" evidence="1">
    <location>
        <begin position="37"/>
        <end position="131"/>
    </location>
</feature>
<sequence length="577" mass="65115">MSCILRPNLLGDCYSTLEGSQEILARTHMIRTIPTKESLTVEFKSDRSRLPDRELIETVVCLANTDGGEIYLGVEDNGQVTGLHPQHQNLSTLAAMIANRTNPPVSVRVTALQEEGQTIAQIEVPKSLRLVATSDGLLQRRRLQAEGTPQCVPFYPHEFASRQSDLGSLDYSSLPVNGATTADFDPLERERLRQLIERYGGDRTLLSLSDEELDGALGFVRSRHGDRIPTITGLLILGREAALREFIPTHEVAFQVLEGTQVRVNDFYRTPMLKLFERIMEQLEVRVEEDEIQIGLFRVPVPNYDRRAFREAFVNSLIHRDYTRMGAVHVRWEDYGIVISNPGGFVEGVTLDNLLVVEPRPRNPFLADAIKRIGLAERTGRGVDLIYQGLLRYGRPAPDYQRSDAYSVVVRLPGGEADLPLLRVVIEEENRRQSPLPVESLIALAQLRQERRIDTTTLAQAIQRNEQIARSVLERLVEAGLVEAHGIKKGRTYTLSPQVYRELGQSADYVRQVGFDSIQQEQMVISYVNTHGKITRQETMELCRISKDQATRLLRQLADANQLKLVGQRRGAHYVLP</sequence>
<organism evidence="2 3">
    <name type="scientific">Anabaenopsis arnoldii</name>
    <dbReference type="NCBI Taxonomy" id="2152938"/>
    <lineage>
        <taxon>Bacteria</taxon>
        <taxon>Bacillati</taxon>
        <taxon>Cyanobacteriota</taxon>
        <taxon>Cyanophyceae</taxon>
        <taxon>Nostocales</taxon>
        <taxon>Nodulariaceae</taxon>
        <taxon>Anabaenopsis</taxon>
    </lineage>
</organism>
<dbReference type="PANTHER" id="PTHR30595:SF6">
    <property type="entry name" value="SCHLAFEN ALBA-2 DOMAIN-CONTAINING PROTEIN"/>
    <property type="match status" value="1"/>
</dbReference>
<dbReference type="Pfam" id="PF04326">
    <property type="entry name" value="SLFN_AlbA_2"/>
    <property type="match status" value="1"/>
</dbReference>
<dbReference type="EMBL" id="JAQMUH010000101">
    <property type="protein sequence ID" value="MDB9539844.1"/>
    <property type="molecule type" value="Genomic_DNA"/>
</dbReference>
<protein>
    <submittedName>
        <fullName evidence="2">DNA binding domain-containing protein</fullName>
    </submittedName>
</protein>
<evidence type="ECO:0000313" key="2">
    <source>
        <dbReference type="EMBL" id="MDB9539844.1"/>
    </source>
</evidence>
<proteinExistence type="predicted"/>
<evidence type="ECO:0000259" key="1">
    <source>
        <dbReference type="Pfam" id="PF04326"/>
    </source>
</evidence>
<dbReference type="InterPro" id="IPR007421">
    <property type="entry name" value="Schlafen_AlbA_2_dom"/>
</dbReference>
<dbReference type="Gene3D" id="3.30.565.60">
    <property type="match status" value="1"/>
</dbReference>
<dbReference type="Pfam" id="PF13749">
    <property type="entry name" value="HATPase_c_4"/>
    <property type="match status" value="1"/>
</dbReference>
<dbReference type="InterPro" id="IPR038475">
    <property type="entry name" value="RecG_C_sf"/>
</dbReference>
<keyword evidence="3" id="KW-1185">Reference proteome</keyword>
<name>A0ABT5ASH4_9CYAN</name>
<dbReference type="InterPro" id="IPR038461">
    <property type="entry name" value="Schlafen_AlbA_2_dom_sf"/>
</dbReference>